<dbReference type="InterPro" id="IPR025420">
    <property type="entry name" value="DUF4143"/>
</dbReference>
<dbReference type="SUPFAM" id="SSF46785">
    <property type="entry name" value="Winged helix' DNA-binding domain"/>
    <property type="match status" value="1"/>
</dbReference>
<sequence>MGIPSPIDVHPTGRVSGIANTSNAIVQRDVRDIAAIQDEDGMLRLMELLAYRTAGLLNVSNLSKELGIERATVTKYLGILERLFLVQLLPAWHRNHAKRLIKSPKMHLVDTGLAAALGRLGPEQWLTETERFGALLESHVVEQLIAQASWVDPELRFSHYRDKDQVEVDLVIERGQEFWGVEVKRAASVQTKDAAGLARLAEQAGKDFRGGMLLYTGRHCLKLQVPGCFAVPIGMLWGEQPG</sequence>
<reference evidence="2 3" key="1">
    <citation type="submission" date="2016-10" db="EMBL/GenBank/DDBJ databases">
        <authorList>
            <person name="de Groot N.N."/>
        </authorList>
    </citation>
    <scope>NUCLEOTIDE SEQUENCE [LARGE SCALE GENOMIC DNA]</scope>
    <source>
        <strain evidence="2 3">DSM 4180</strain>
    </source>
</reference>
<evidence type="ECO:0000259" key="1">
    <source>
        <dbReference type="Pfam" id="PF13635"/>
    </source>
</evidence>
<dbReference type="PANTHER" id="PTHR43566:SF2">
    <property type="entry name" value="DUF4143 DOMAIN-CONTAINING PROTEIN"/>
    <property type="match status" value="1"/>
</dbReference>
<dbReference type="InterPro" id="IPR036390">
    <property type="entry name" value="WH_DNA-bd_sf"/>
</dbReference>
<evidence type="ECO:0000313" key="2">
    <source>
        <dbReference type="EMBL" id="SFM42588.1"/>
    </source>
</evidence>
<dbReference type="Proteomes" id="UP000199556">
    <property type="component" value="Unassembled WGS sequence"/>
</dbReference>
<dbReference type="EMBL" id="FOUO01000005">
    <property type="protein sequence ID" value="SFM42588.1"/>
    <property type="molecule type" value="Genomic_DNA"/>
</dbReference>
<evidence type="ECO:0000313" key="3">
    <source>
        <dbReference type="Proteomes" id="UP000199556"/>
    </source>
</evidence>
<feature type="domain" description="DUF4143" evidence="1">
    <location>
        <begin position="27"/>
        <end position="185"/>
    </location>
</feature>
<protein>
    <recommendedName>
        <fullName evidence="1">DUF4143 domain-containing protein</fullName>
    </recommendedName>
</protein>
<dbReference type="PANTHER" id="PTHR43566">
    <property type="entry name" value="CONSERVED PROTEIN"/>
    <property type="match status" value="1"/>
</dbReference>
<dbReference type="Pfam" id="PF13635">
    <property type="entry name" value="DUF4143"/>
    <property type="match status" value="1"/>
</dbReference>
<organism evidence="2 3">
    <name type="scientific">Ectothiorhodospira mobilis</name>
    <dbReference type="NCBI Taxonomy" id="195064"/>
    <lineage>
        <taxon>Bacteria</taxon>
        <taxon>Pseudomonadati</taxon>
        <taxon>Pseudomonadota</taxon>
        <taxon>Gammaproteobacteria</taxon>
        <taxon>Chromatiales</taxon>
        <taxon>Ectothiorhodospiraceae</taxon>
        <taxon>Ectothiorhodospira</taxon>
    </lineage>
</organism>
<proteinExistence type="predicted"/>
<dbReference type="AlphaFoldDB" id="A0A1I4QR86"/>
<keyword evidence="3" id="KW-1185">Reference proteome</keyword>
<gene>
    <name evidence="2" type="ORF">SAMN05421721_10591</name>
</gene>
<name>A0A1I4QR86_ECTMO</name>
<accession>A0A1I4QR86</accession>
<dbReference type="RefSeq" id="WP_244887856.1">
    <property type="nucleotide sequence ID" value="NZ_FOUO01000005.1"/>
</dbReference>